<keyword evidence="2" id="KW-1185">Reference proteome</keyword>
<name>A0A6J1Y9W4_ACIJB</name>
<sequence>MCRWRQEAAGGPGHPSPSRVPGGARALLRPEEDRPWGQRRGDGVAAGGGVPAPADRVSSSRRCLGEVTPLTPLLPGRRRPPPRFHRKPLRNPSSVPGGLGPPFRRLIAAGEYLPGRLAGGQLWMPDPEGGVESGSGLRLSADLGSASSVHVQTLTTPASRTHSVSCFCGPVSKALTELWPIFRCSNSSQLWDIQGSASLWGREQCVSHRNPKTQEP</sequence>
<feature type="compositionally biased region" description="Basic residues" evidence="1">
    <location>
        <begin position="76"/>
        <end position="89"/>
    </location>
</feature>
<dbReference type="AlphaFoldDB" id="A0A6J1Y9W4"/>
<evidence type="ECO:0000313" key="2">
    <source>
        <dbReference type="Proteomes" id="UP001652583"/>
    </source>
</evidence>
<accession>A0A6J1Y9W4</accession>
<dbReference type="Proteomes" id="UP001652583">
    <property type="component" value="Chromosome A2"/>
</dbReference>
<evidence type="ECO:0000313" key="3">
    <source>
        <dbReference type="RefSeq" id="XP_026901776.1"/>
    </source>
</evidence>
<organism evidence="2 3">
    <name type="scientific">Acinonyx jubatus</name>
    <name type="common">Cheetah</name>
    <dbReference type="NCBI Taxonomy" id="32536"/>
    <lineage>
        <taxon>Eukaryota</taxon>
        <taxon>Metazoa</taxon>
        <taxon>Chordata</taxon>
        <taxon>Craniata</taxon>
        <taxon>Vertebrata</taxon>
        <taxon>Euteleostomi</taxon>
        <taxon>Mammalia</taxon>
        <taxon>Eutheria</taxon>
        <taxon>Laurasiatheria</taxon>
        <taxon>Carnivora</taxon>
        <taxon>Feliformia</taxon>
        <taxon>Felidae</taxon>
        <taxon>Felinae</taxon>
        <taxon>Acinonyx</taxon>
    </lineage>
</organism>
<feature type="region of interest" description="Disordered" evidence="1">
    <location>
        <begin position="1"/>
        <end position="100"/>
    </location>
</feature>
<proteinExistence type="predicted"/>
<protein>
    <submittedName>
        <fullName evidence="3">Uncharacterized protein LOC113595561</fullName>
    </submittedName>
</protein>
<evidence type="ECO:0000256" key="1">
    <source>
        <dbReference type="SAM" id="MobiDB-lite"/>
    </source>
</evidence>
<gene>
    <name evidence="3" type="primary">LOC113595561</name>
</gene>
<feature type="compositionally biased region" description="Basic and acidic residues" evidence="1">
    <location>
        <begin position="28"/>
        <end position="42"/>
    </location>
</feature>
<dbReference type="RefSeq" id="XP_026901776.1">
    <property type="nucleotide sequence ID" value="XM_027045975.2"/>
</dbReference>
<reference evidence="3" key="1">
    <citation type="submission" date="2025-08" db="UniProtKB">
        <authorList>
            <consortium name="RefSeq"/>
        </authorList>
    </citation>
    <scope>IDENTIFICATION</scope>
    <source>
        <tissue evidence="3">Blood</tissue>
    </source>
</reference>
<dbReference type="KEGG" id="aju:113595561"/>